<dbReference type="KEGG" id="cyc:PCC7424_2791"/>
<gene>
    <name evidence="2" type="ordered locus">PCC7424_2791</name>
</gene>
<dbReference type="STRING" id="65393.PCC7424_2791"/>
<dbReference type="GO" id="GO:0006935">
    <property type="term" value="P:chemotaxis"/>
    <property type="evidence" value="ECO:0007669"/>
    <property type="project" value="InterPro"/>
</dbReference>
<protein>
    <recommendedName>
        <fullName evidence="1">CheW-like domain-containing protein</fullName>
    </recommendedName>
</protein>
<feature type="domain" description="CheW-like" evidence="1">
    <location>
        <begin position="23"/>
        <end position="135"/>
    </location>
</feature>
<dbReference type="InterPro" id="IPR036061">
    <property type="entry name" value="CheW-like_dom_sf"/>
</dbReference>
<evidence type="ECO:0000259" key="1">
    <source>
        <dbReference type="Pfam" id="PF01584"/>
    </source>
</evidence>
<dbReference type="HOGENOM" id="CLU_1530114_0_0_3"/>
<proteinExistence type="predicted"/>
<dbReference type="AlphaFoldDB" id="B7K8K2"/>
<keyword evidence="3" id="KW-1185">Reference proteome</keyword>
<name>B7K8K2_GLOC7</name>
<organism evidence="2 3">
    <name type="scientific">Gloeothece citriformis (strain PCC 7424)</name>
    <name type="common">Cyanothece sp. (strain PCC 7424)</name>
    <dbReference type="NCBI Taxonomy" id="65393"/>
    <lineage>
        <taxon>Bacteria</taxon>
        <taxon>Bacillati</taxon>
        <taxon>Cyanobacteriota</taxon>
        <taxon>Cyanophyceae</taxon>
        <taxon>Oscillatoriophycideae</taxon>
        <taxon>Chroococcales</taxon>
        <taxon>Aphanothecaceae</taxon>
        <taxon>Gloeothece</taxon>
        <taxon>Gloeothece citriformis</taxon>
    </lineage>
</organism>
<accession>B7K8K2</accession>
<dbReference type="GO" id="GO:0007165">
    <property type="term" value="P:signal transduction"/>
    <property type="evidence" value="ECO:0007669"/>
    <property type="project" value="InterPro"/>
</dbReference>
<dbReference type="InterPro" id="IPR002545">
    <property type="entry name" value="CheW-lke_dom"/>
</dbReference>
<evidence type="ECO:0000313" key="2">
    <source>
        <dbReference type="EMBL" id="ACK71200.1"/>
    </source>
</evidence>
<evidence type="ECO:0000313" key="3">
    <source>
        <dbReference type="Proteomes" id="UP000002384"/>
    </source>
</evidence>
<dbReference type="eggNOG" id="COG0835">
    <property type="taxonomic scope" value="Bacteria"/>
</dbReference>
<dbReference type="SUPFAM" id="SSF50341">
    <property type="entry name" value="CheW-like"/>
    <property type="match status" value="1"/>
</dbReference>
<dbReference type="Pfam" id="PF01584">
    <property type="entry name" value="CheW"/>
    <property type="match status" value="1"/>
</dbReference>
<dbReference type="OrthoDB" id="571837at2"/>
<sequence>MTRFSHLASRRKASFKAEVTYPVITFRLRDCWFALPVISVQKVVFLDKIYGDPKKTGVGLTRYQEQEILVMDVGNKIFGEPPQTQEDIEKINQEQQRYLAILSHPVGIFVGLPMDSPPIIQRVPESGFTSIPDVYLATGNLQCISSTMIKMADLPPTFLLDSELFYQNFLQE</sequence>
<dbReference type="Proteomes" id="UP000002384">
    <property type="component" value="Chromosome"/>
</dbReference>
<reference evidence="3" key="1">
    <citation type="journal article" date="2011" name="MBio">
        <title>Novel metabolic attributes of the genus Cyanothece, comprising a group of unicellular nitrogen-fixing Cyanobacteria.</title>
        <authorList>
            <person name="Bandyopadhyay A."/>
            <person name="Elvitigala T."/>
            <person name="Welsh E."/>
            <person name="Stockel J."/>
            <person name="Liberton M."/>
            <person name="Min H."/>
            <person name="Sherman L.A."/>
            <person name="Pakrasi H.B."/>
        </authorList>
    </citation>
    <scope>NUCLEOTIDE SEQUENCE [LARGE SCALE GENOMIC DNA]</scope>
    <source>
        <strain evidence="3">PCC 7424</strain>
    </source>
</reference>
<dbReference type="RefSeq" id="WP_015954801.1">
    <property type="nucleotide sequence ID" value="NC_011729.1"/>
</dbReference>
<dbReference type="EMBL" id="CP001291">
    <property type="protein sequence ID" value="ACK71200.1"/>
    <property type="molecule type" value="Genomic_DNA"/>
</dbReference>